<evidence type="ECO:0000256" key="3">
    <source>
        <dbReference type="ARBA" id="ARBA00023125"/>
    </source>
</evidence>
<keyword evidence="2" id="KW-0805">Transcription regulation</keyword>
<dbReference type="PANTHER" id="PTHR30126:SF21">
    <property type="entry name" value="TRANSCRIPTIONAL REGULATOR-RELATED"/>
    <property type="match status" value="1"/>
</dbReference>
<accession>A0A1G8VFE6</accession>
<reference evidence="7" key="1">
    <citation type="submission" date="2016-10" db="EMBL/GenBank/DDBJ databases">
        <authorList>
            <person name="Varghese N."/>
            <person name="Submissions S."/>
        </authorList>
    </citation>
    <scope>NUCLEOTIDE SEQUENCE [LARGE SCALE GENOMIC DNA]</scope>
    <source>
        <strain evidence="7">DSM 23317</strain>
    </source>
</reference>
<dbReference type="InterPro" id="IPR005119">
    <property type="entry name" value="LysR_subst-bd"/>
</dbReference>
<sequence>MDVKGFTTFLEVARERHFGRAADRLNITQAAVSARIKQLEEYFDTTLFVRQRNNIHLTSSGERLVRYAEVMVSTLQQARDDLKLTRQEQAQLTIAGTPNIWDAYLQHCLGVITETLTGYAFCAETLSQDQLNRALLQRTLDMGILFEPVKSELLECRQMAQLPLVLVSTRSQAAEQAVSQDYVYLDWGLEFSQEHARLHPNLRAPSMRTSGARIALDVLLSRGGAAYLPLSMAQPFLDSGQLHLVVANSLIERPVYLAYRKDSPLLDGILEVAAKLSHTTPAGGFTLQAAAENASLEQEN</sequence>
<name>A0A1G8VFE6_9GAMM</name>
<dbReference type="InterPro" id="IPR036390">
    <property type="entry name" value="WH_DNA-bd_sf"/>
</dbReference>
<dbReference type="Proteomes" id="UP000199527">
    <property type="component" value="Unassembled WGS sequence"/>
</dbReference>
<keyword evidence="3 6" id="KW-0238">DNA-binding</keyword>
<dbReference type="EMBL" id="FNEM01000011">
    <property type="protein sequence ID" value="SDJ64637.1"/>
    <property type="molecule type" value="Genomic_DNA"/>
</dbReference>
<protein>
    <submittedName>
        <fullName evidence="6">DNA-binding transcriptional regulator, LysR family</fullName>
    </submittedName>
</protein>
<dbReference type="Gene3D" id="3.40.190.10">
    <property type="entry name" value="Periplasmic binding protein-like II"/>
    <property type="match status" value="2"/>
</dbReference>
<dbReference type="Pfam" id="PF00126">
    <property type="entry name" value="HTH_1"/>
    <property type="match status" value="1"/>
</dbReference>
<keyword evidence="7" id="KW-1185">Reference proteome</keyword>
<evidence type="ECO:0000256" key="4">
    <source>
        <dbReference type="ARBA" id="ARBA00023163"/>
    </source>
</evidence>
<comment type="similarity">
    <text evidence="1">Belongs to the LysR transcriptional regulatory family.</text>
</comment>
<feature type="domain" description="HTH lysR-type" evidence="5">
    <location>
        <begin position="1"/>
        <end position="58"/>
    </location>
</feature>
<dbReference type="RefSeq" id="WP_090365858.1">
    <property type="nucleotide sequence ID" value="NZ_FNEM01000011.1"/>
</dbReference>
<dbReference type="GO" id="GO:0003700">
    <property type="term" value="F:DNA-binding transcription factor activity"/>
    <property type="evidence" value="ECO:0007669"/>
    <property type="project" value="InterPro"/>
</dbReference>
<dbReference type="SUPFAM" id="SSF53850">
    <property type="entry name" value="Periplasmic binding protein-like II"/>
    <property type="match status" value="1"/>
</dbReference>
<gene>
    <name evidence="6" type="ORF">SAMN04488540_11122</name>
</gene>
<dbReference type="PRINTS" id="PR00039">
    <property type="entry name" value="HTHLYSR"/>
</dbReference>
<dbReference type="AlphaFoldDB" id="A0A1G8VFE6"/>
<evidence type="ECO:0000313" key="7">
    <source>
        <dbReference type="Proteomes" id="UP000199527"/>
    </source>
</evidence>
<dbReference type="PANTHER" id="PTHR30126">
    <property type="entry name" value="HTH-TYPE TRANSCRIPTIONAL REGULATOR"/>
    <property type="match status" value="1"/>
</dbReference>
<evidence type="ECO:0000259" key="5">
    <source>
        <dbReference type="PROSITE" id="PS50931"/>
    </source>
</evidence>
<evidence type="ECO:0000256" key="1">
    <source>
        <dbReference type="ARBA" id="ARBA00009437"/>
    </source>
</evidence>
<proteinExistence type="inferred from homology"/>
<dbReference type="PROSITE" id="PS50931">
    <property type="entry name" value="HTH_LYSR"/>
    <property type="match status" value="1"/>
</dbReference>
<dbReference type="FunFam" id="1.10.10.10:FF:000001">
    <property type="entry name" value="LysR family transcriptional regulator"/>
    <property type="match status" value="1"/>
</dbReference>
<evidence type="ECO:0000313" key="6">
    <source>
        <dbReference type="EMBL" id="SDJ64637.1"/>
    </source>
</evidence>
<evidence type="ECO:0000256" key="2">
    <source>
        <dbReference type="ARBA" id="ARBA00023015"/>
    </source>
</evidence>
<dbReference type="OrthoDB" id="9786526at2"/>
<keyword evidence="4" id="KW-0804">Transcription</keyword>
<dbReference type="CDD" id="cd05466">
    <property type="entry name" value="PBP2_LTTR_substrate"/>
    <property type="match status" value="1"/>
</dbReference>
<organism evidence="6 7">
    <name type="scientific">Ferrimonas sediminum</name>
    <dbReference type="NCBI Taxonomy" id="718193"/>
    <lineage>
        <taxon>Bacteria</taxon>
        <taxon>Pseudomonadati</taxon>
        <taxon>Pseudomonadota</taxon>
        <taxon>Gammaproteobacteria</taxon>
        <taxon>Alteromonadales</taxon>
        <taxon>Ferrimonadaceae</taxon>
        <taxon>Ferrimonas</taxon>
    </lineage>
</organism>
<dbReference type="InterPro" id="IPR036388">
    <property type="entry name" value="WH-like_DNA-bd_sf"/>
</dbReference>
<dbReference type="SUPFAM" id="SSF46785">
    <property type="entry name" value="Winged helix' DNA-binding domain"/>
    <property type="match status" value="1"/>
</dbReference>
<dbReference type="InterPro" id="IPR000847">
    <property type="entry name" value="LysR_HTH_N"/>
</dbReference>
<dbReference type="Gene3D" id="1.10.10.10">
    <property type="entry name" value="Winged helix-like DNA-binding domain superfamily/Winged helix DNA-binding domain"/>
    <property type="match status" value="1"/>
</dbReference>
<dbReference type="GO" id="GO:0000976">
    <property type="term" value="F:transcription cis-regulatory region binding"/>
    <property type="evidence" value="ECO:0007669"/>
    <property type="project" value="TreeGrafter"/>
</dbReference>
<dbReference type="Pfam" id="PF03466">
    <property type="entry name" value="LysR_substrate"/>
    <property type="match status" value="1"/>
</dbReference>